<gene>
    <name evidence="2" type="ORF">AVEN_44650_1</name>
</gene>
<dbReference type="AlphaFoldDB" id="A0A4Y2G9P1"/>
<protein>
    <submittedName>
        <fullName evidence="2">Uncharacterized protein</fullName>
    </submittedName>
</protein>
<name>A0A4Y2G9P1_ARAVE</name>
<evidence type="ECO:0000313" key="3">
    <source>
        <dbReference type="Proteomes" id="UP000499080"/>
    </source>
</evidence>
<comment type="caution">
    <text evidence="2">The sequence shown here is derived from an EMBL/GenBank/DDBJ whole genome shotgun (WGS) entry which is preliminary data.</text>
</comment>
<proteinExistence type="predicted"/>
<dbReference type="Proteomes" id="UP000499080">
    <property type="component" value="Unassembled WGS sequence"/>
</dbReference>
<accession>A0A4Y2G9P1</accession>
<keyword evidence="3" id="KW-1185">Reference proteome</keyword>
<reference evidence="2 3" key="1">
    <citation type="journal article" date="2019" name="Sci. Rep.">
        <title>Orb-weaving spider Araneus ventricosus genome elucidates the spidroin gene catalogue.</title>
        <authorList>
            <person name="Kono N."/>
            <person name="Nakamura H."/>
            <person name="Ohtoshi R."/>
            <person name="Moran D.A.P."/>
            <person name="Shinohara A."/>
            <person name="Yoshida Y."/>
            <person name="Fujiwara M."/>
            <person name="Mori M."/>
            <person name="Tomita M."/>
            <person name="Arakawa K."/>
        </authorList>
    </citation>
    <scope>NUCLEOTIDE SEQUENCE [LARGE SCALE GENOMIC DNA]</scope>
</reference>
<sequence length="106" mass="11398">MGQAVCDLCSGSLERGVPAQVSSSSSDKGSTRRDPSPSNPLVPSKWNINITNLPAGAPAQILTGLFIPCFLIRSQNCLKVIAIPSCDPSLQDYMGLSRFQRVFILF</sequence>
<evidence type="ECO:0000313" key="2">
    <source>
        <dbReference type="EMBL" id="GBM49947.1"/>
    </source>
</evidence>
<feature type="region of interest" description="Disordered" evidence="1">
    <location>
        <begin position="17"/>
        <end position="42"/>
    </location>
</feature>
<organism evidence="2 3">
    <name type="scientific">Araneus ventricosus</name>
    <name type="common">Orbweaver spider</name>
    <name type="synonym">Epeira ventricosa</name>
    <dbReference type="NCBI Taxonomy" id="182803"/>
    <lineage>
        <taxon>Eukaryota</taxon>
        <taxon>Metazoa</taxon>
        <taxon>Ecdysozoa</taxon>
        <taxon>Arthropoda</taxon>
        <taxon>Chelicerata</taxon>
        <taxon>Arachnida</taxon>
        <taxon>Araneae</taxon>
        <taxon>Araneomorphae</taxon>
        <taxon>Entelegynae</taxon>
        <taxon>Araneoidea</taxon>
        <taxon>Araneidae</taxon>
        <taxon>Araneus</taxon>
    </lineage>
</organism>
<evidence type="ECO:0000256" key="1">
    <source>
        <dbReference type="SAM" id="MobiDB-lite"/>
    </source>
</evidence>
<dbReference type="EMBL" id="BGPR01001278">
    <property type="protein sequence ID" value="GBM49947.1"/>
    <property type="molecule type" value="Genomic_DNA"/>
</dbReference>